<dbReference type="AlphaFoldDB" id="A0A0E9TLJ5"/>
<proteinExistence type="predicted"/>
<sequence>MACVTAVCAIEVCENGGVR</sequence>
<reference evidence="1" key="2">
    <citation type="journal article" date="2015" name="Fish Shellfish Immunol.">
        <title>Early steps in the European eel (Anguilla anguilla)-Vibrio vulnificus interaction in the gills: Role of the RtxA13 toxin.</title>
        <authorList>
            <person name="Callol A."/>
            <person name="Pajuelo D."/>
            <person name="Ebbesson L."/>
            <person name="Teles M."/>
            <person name="MacKenzie S."/>
            <person name="Amaro C."/>
        </authorList>
    </citation>
    <scope>NUCLEOTIDE SEQUENCE</scope>
</reference>
<name>A0A0E9TLJ5_ANGAN</name>
<evidence type="ECO:0000313" key="1">
    <source>
        <dbReference type="EMBL" id="JAH54471.1"/>
    </source>
</evidence>
<accession>A0A0E9TLJ5</accession>
<reference evidence="1" key="1">
    <citation type="submission" date="2014-11" db="EMBL/GenBank/DDBJ databases">
        <authorList>
            <person name="Amaro Gonzalez C."/>
        </authorList>
    </citation>
    <scope>NUCLEOTIDE SEQUENCE</scope>
</reference>
<organism evidence="1">
    <name type="scientific">Anguilla anguilla</name>
    <name type="common">European freshwater eel</name>
    <name type="synonym">Muraena anguilla</name>
    <dbReference type="NCBI Taxonomy" id="7936"/>
    <lineage>
        <taxon>Eukaryota</taxon>
        <taxon>Metazoa</taxon>
        <taxon>Chordata</taxon>
        <taxon>Craniata</taxon>
        <taxon>Vertebrata</taxon>
        <taxon>Euteleostomi</taxon>
        <taxon>Actinopterygii</taxon>
        <taxon>Neopterygii</taxon>
        <taxon>Teleostei</taxon>
        <taxon>Anguilliformes</taxon>
        <taxon>Anguillidae</taxon>
        <taxon>Anguilla</taxon>
    </lineage>
</organism>
<dbReference type="EMBL" id="GBXM01054106">
    <property type="protein sequence ID" value="JAH54471.1"/>
    <property type="molecule type" value="Transcribed_RNA"/>
</dbReference>
<protein>
    <submittedName>
        <fullName evidence="1">Uncharacterized protein</fullName>
    </submittedName>
</protein>